<reference evidence="1 2" key="1">
    <citation type="journal article" date="2019" name="bioRxiv">
        <title>Genomics, evolutionary history and diagnostics of the Alternaria alternata species group including apple and Asian pear pathotypes.</title>
        <authorList>
            <person name="Armitage A.D."/>
            <person name="Cockerton H.M."/>
            <person name="Sreenivasaprasad S."/>
            <person name="Woodhall J.W."/>
            <person name="Lane C.R."/>
            <person name="Harrison R.J."/>
            <person name="Clarkson J.P."/>
        </authorList>
    </citation>
    <scope>NUCLEOTIDE SEQUENCE [LARGE SCALE GENOMIC DNA]</scope>
    <source>
        <strain evidence="1 2">FERA 650</strain>
    </source>
</reference>
<comment type="caution">
    <text evidence="1">The sequence shown here is derived from an EMBL/GenBank/DDBJ whole genome shotgun (WGS) entry which is preliminary data.</text>
</comment>
<dbReference type="Proteomes" id="UP000293547">
    <property type="component" value="Unassembled WGS sequence"/>
</dbReference>
<keyword evidence="2" id="KW-1185">Reference proteome</keyword>
<sequence length="280" mass="31784">MASEARFVENRTRLVSHFDEYKYRALRSATSVAIANGFRTRDAQGDGWAKLWEKNEQDLWDRGQPSPALTTFLEEHPYRETLFQDKTRRQLKAFVPGCGKGHDVALLARHGFKTWGLEISQGAVDVANQNVKSYLEPSAGHHADVVLGDFFKKDIEAHLGPDFHGFDLIYDYTFLCALLPEMRKDWAERMKSLLSPIGVLVCLEFPMWKPLKDQGPPWGLNGVHWNLLAEGADGLFDESGNLLGGGQEKGSFERVVYWKPPVSFKQSRGEDMLSVWKLKQ</sequence>
<organism evidence="1 2">
    <name type="scientific">Alternaria gaisen</name>
    <dbReference type="NCBI Taxonomy" id="167740"/>
    <lineage>
        <taxon>Eukaryota</taxon>
        <taxon>Fungi</taxon>
        <taxon>Dikarya</taxon>
        <taxon>Ascomycota</taxon>
        <taxon>Pezizomycotina</taxon>
        <taxon>Dothideomycetes</taxon>
        <taxon>Pleosporomycetidae</taxon>
        <taxon>Pleosporales</taxon>
        <taxon>Pleosporineae</taxon>
        <taxon>Pleosporaceae</taxon>
        <taxon>Alternaria</taxon>
        <taxon>Alternaria sect. Alternaria</taxon>
    </lineage>
</organism>
<proteinExistence type="predicted"/>
<evidence type="ECO:0000313" key="2">
    <source>
        <dbReference type="Proteomes" id="UP000293547"/>
    </source>
</evidence>
<evidence type="ECO:0000313" key="1">
    <source>
        <dbReference type="EMBL" id="KAB2100689.1"/>
    </source>
</evidence>
<dbReference type="EMBL" id="PDWZ02000012">
    <property type="protein sequence ID" value="KAB2100689.1"/>
    <property type="molecule type" value="Genomic_DNA"/>
</dbReference>
<accession>A0ACB6F8E5</accession>
<gene>
    <name evidence="1" type="ORF">AG0111_0g10927</name>
</gene>
<protein>
    <submittedName>
        <fullName evidence="1">Uncharacterized protein</fullName>
    </submittedName>
</protein>
<name>A0ACB6F8E5_9PLEO</name>